<sequence>MANMSIKYEIAKHATANPSNVLSGGTYGGHMFSILLGSDADNGNLIAVGDWDSLDLFKEAAVTKFEGKIVEKMGNGNYLVLVTDPGDAVLVYQVPVGAEEWTNEWKKESNLYNKTGDIVRCYGLVKYDRFEVSAEGFNGTPEVGSSITGVANKKLTVA</sequence>
<organism evidence="1">
    <name type="scientific">Siphoviridae sp. ctTC45</name>
    <dbReference type="NCBI Taxonomy" id="2827573"/>
    <lineage>
        <taxon>Viruses</taxon>
        <taxon>Duplodnaviria</taxon>
        <taxon>Heunggongvirae</taxon>
        <taxon>Uroviricota</taxon>
        <taxon>Caudoviricetes</taxon>
    </lineage>
</organism>
<reference evidence="1" key="1">
    <citation type="journal article" date="2021" name="Proc. Natl. Acad. Sci. U.S.A.">
        <title>A Catalog of Tens of Thousands of Viruses from Human Metagenomes Reveals Hidden Associations with Chronic Diseases.</title>
        <authorList>
            <person name="Tisza M.J."/>
            <person name="Buck C.B."/>
        </authorList>
    </citation>
    <scope>NUCLEOTIDE SEQUENCE</scope>
    <source>
        <strain evidence="1">CtTC45</strain>
    </source>
</reference>
<protein>
    <submittedName>
        <fullName evidence="1">Uncharacterized protein</fullName>
    </submittedName>
</protein>
<accession>A0A8S5LQB0</accession>
<proteinExistence type="predicted"/>
<name>A0A8S5LQB0_9CAUD</name>
<evidence type="ECO:0000313" key="1">
    <source>
        <dbReference type="EMBL" id="DAD72220.1"/>
    </source>
</evidence>
<dbReference type="EMBL" id="BK015895">
    <property type="protein sequence ID" value="DAD72220.1"/>
    <property type="molecule type" value="Genomic_DNA"/>
</dbReference>